<gene>
    <name evidence="1" type="ORF">LCGC14_1970290</name>
</gene>
<proteinExistence type="predicted"/>
<sequence>MLRARRVDNNVELSGLRSDFAEVLGEPDDTVAAVEGSWDYMELLWNHRDIKVTATAMQWAENLGDAGYGKSAREAMRGMSRVWGVEVAVA</sequence>
<dbReference type="EMBL" id="LAZR01021856">
    <property type="protein sequence ID" value="KKL83882.1"/>
    <property type="molecule type" value="Genomic_DNA"/>
</dbReference>
<reference evidence="1" key="1">
    <citation type="journal article" date="2015" name="Nature">
        <title>Complex archaea that bridge the gap between prokaryotes and eukaryotes.</title>
        <authorList>
            <person name="Spang A."/>
            <person name="Saw J.H."/>
            <person name="Jorgensen S.L."/>
            <person name="Zaremba-Niedzwiedzka K."/>
            <person name="Martijn J."/>
            <person name="Lind A.E."/>
            <person name="van Eijk R."/>
            <person name="Schleper C."/>
            <person name="Guy L."/>
            <person name="Ettema T.J."/>
        </authorList>
    </citation>
    <scope>NUCLEOTIDE SEQUENCE</scope>
</reference>
<comment type="caution">
    <text evidence="1">The sequence shown here is derived from an EMBL/GenBank/DDBJ whole genome shotgun (WGS) entry which is preliminary data.</text>
</comment>
<dbReference type="AlphaFoldDB" id="A0A0F9I8Y4"/>
<organism evidence="1">
    <name type="scientific">marine sediment metagenome</name>
    <dbReference type="NCBI Taxonomy" id="412755"/>
    <lineage>
        <taxon>unclassified sequences</taxon>
        <taxon>metagenomes</taxon>
        <taxon>ecological metagenomes</taxon>
    </lineage>
</organism>
<protein>
    <submittedName>
        <fullName evidence="1">Uncharacterized protein</fullName>
    </submittedName>
</protein>
<name>A0A0F9I8Y4_9ZZZZ</name>
<accession>A0A0F9I8Y4</accession>
<evidence type="ECO:0000313" key="1">
    <source>
        <dbReference type="EMBL" id="KKL83882.1"/>
    </source>
</evidence>